<comment type="caution">
    <text evidence="2">The sequence shown here is derived from an EMBL/GenBank/DDBJ whole genome shotgun (WGS) entry which is preliminary data.</text>
</comment>
<organism evidence="2 3">
    <name type="scientific">Diaporthe australafricana</name>
    <dbReference type="NCBI Taxonomy" id="127596"/>
    <lineage>
        <taxon>Eukaryota</taxon>
        <taxon>Fungi</taxon>
        <taxon>Dikarya</taxon>
        <taxon>Ascomycota</taxon>
        <taxon>Pezizomycotina</taxon>
        <taxon>Sordariomycetes</taxon>
        <taxon>Sordariomycetidae</taxon>
        <taxon>Diaporthales</taxon>
        <taxon>Diaporthaceae</taxon>
        <taxon>Diaporthe</taxon>
    </lineage>
</organism>
<gene>
    <name evidence="2" type="ORF">Daus18300_005718</name>
</gene>
<keyword evidence="3" id="KW-1185">Reference proteome</keyword>
<name>A0ABR3WZH6_9PEZI</name>
<evidence type="ECO:0000313" key="2">
    <source>
        <dbReference type="EMBL" id="KAL1868882.1"/>
    </source>
</evidence>
<evidence type="ECO:0000256" key="1">
    <source>
        <dbReference type="SAM" id="MobiDB-lite"/>
    </source>
</evidence>
<proteinExistence type="predicted"/>
<feature type="compositionally biased region" description="Polar residues" evidence="1">
    <location>
        <begin position="284"/>
        <end position="295"/>
    </location>
</feature>
<protein>
    <submittedName>
        <fullName evidence="2">Uncharacterized protein</fullName>
    </submittedName>
</protein>
<evidence type="ECO:0000313" key="3">
    <source>
        <dbReference type="Proteomes" id="UP001583177"/>
    </source>
</evidence>
<accession>A0ABR3WZH6</accession>
<dbReference type="EMBL" id="JAWRVE010000043">
    <property type="protein sequence ID" value="KAL1868882.1"/>
    <property type="molecule type" value="Genomic_DNA"/>
</dbReference>
<feature type="region of interest" description="Disordered" evidence="1">
    <location>
        <begin position="271"/>
        <end position="295"/>
    </location>
</feature>
<sequence length="295" mass="33543">MSRLRLHMEICKHLENNNYRFATHFSSWTADLKTAVNFAARGPGSYVGVFDTALRQDHNTILHVPVLYNVGLVDRHNLYPFEYLIYGPVRGAAYTCMSLGSLWPSFPYSDLELILEEILNPCCGVRVTDAVRSYLFASPVVQCCRVAKRQKCYRLHATGADGAWEPLIRDLSLCLTVIASHWSSWFVTTRECLRNWSSAIELAVSGLSWVIWKAAKDPRVVLPLVNSDTYHDDLLRVGFMIKLLQRVEEEIVKVRKRPPWSLFGWSWPQVVGQKRKADDADTPGDSQPSSKRAKA</sequence>
<dbReference type="Proteomes" id="UP001583177">
    <property type="component" value="Unassembled WGS sequence"/>
</dbReference>
<reference evidence="2 3" key="1">
    <citation type="journal article" date="2024" name="IMA Fungus">
        <title>IMA Genome - F19 : A genome assembly and annotation guide to empower mycologists, including annotated draft genome sequences of Ceratocystis pirilliformis, Diaporthe australafricana, Fusarium ophioides, Paecilomyces lecythidis, and Sporothrix stenoceras.</title>
        <authorList>
            <person name="Aylward J."/>
            <person name="Wilson A.M."/>
            <person name="Visagie C.M."/>
            <person name="Spraker J."/>
            <person name="Barnes I."/>
            <person name="Buitendag C."/>
            <person name="Ceriani C."/>
            <person name="Del Mar Angel L."/>
            <person name="du Plessis D."/>
            <person name="Fuchs T."/>
            <person name="Gasser K."/>
            <person name="Kramer D."/>
            <person name="Li W."/>
            <person name="Munsamy K."/>
            <person name="Piso A."/>
            <person name="Price J.L."/>
            <person name="Sonnekus B."/>
            <person name="Thomas C."/>
            <person name="van der Nest A."/>
            <person name="van Dijk A."/>
            <person name="van Heerden A."/>
            <person name="van Vuuren N."/>
            <person name="Yilmaz N."/>
            <person name="Duong T.A."/>
            <person name="van der Merwe N.A."/>
            <person name="Wingfield M.J."/>
            <person name="Wingfield B.D."/>
        </authorList>
    </citation>
    <scope>NUCLEOTIDE SEQUENCE [LARGE SCALE GENOMIC DNA]</scope>
    <source>
        <strain evidence="2 3">CMW 18300</strain>
    </source>
</reference>